<dbReference type="RefSeq" id="WP_186076502.1">
    <property type="nucleotide sequence ID" value="NZ_CAJEWB010000005.1"/>
</dbReference>
<evidence type="ECO:0000256" key="1">
    <source>
        <dbReference type="SAM" id="Phobius"/>
    </source>
</evidence>
<keyword evidence="4" id="KW-1185">Reference proteome</keyword>
<dbReference type="GO" id="GO:0016020">
    <property type="term" value="C:membrane"/>
    <property type="evidence" value="ECO:0007669"/>
    <property type="project" value="InterPro"/>
</dbReference>
<dbReference type="EMBL" id="CAJEWB010000005">
    <property type="protein sequence ID" value="CAD2072368.1"/>
    <property type="molecule type" value="Genomic_DNA"/>
</dbReference>
<keyword evidence="1" id="KW-0472">Membrane</keyword>
<comment type="caution">
    <text evidence="3">The sequence shown here is derived from an EMBL/GenBank/DDBJ whole genome shotgun (WGS) entry which is preliminary data.</text>
</comment>
<evidence type="ECO:0000259" key="2">
    <source>
        <dbReference type="Pfam" id="PF09648"/>
    </source>
</evidence>
<protein>
    <submittedName>
        <fullName evidence="3">YycH protein</fullName>
    </submittedName>
</protein>
<dbReference type="Proteomes" id="UP000588186">
    <property type="component" value="Unassembled WGS sequence"/>
</dbReference>
<evidence type="ECO:0000313" key="3">
    <source>
        <dbReference type="EMBL" id="CAD2072368.1"/>
    </source>
</evidence>
<dbReference type="AlphaFoldDB" id="A0A6V7R5S3"/>
<keyword evidence="1" id="KW-0812">Transmembrane</keyword>
<name>A0A6V7R5S3_9BACL</name>
<accession>A0A6V7R5S3</accession>
<sequence length="251" mass="29307">MIWNLTKSIYIGVFLLVNIMFLIILLNQQNEEPESTLTSARSLRSTNIDVSQIPEFKGDTMNIMNAEMYRFKSDEADGEITNSTIEVVKNIQDVSFETGYLKQYMQDSVYRGNEYEYDNVTSKENTFNFNQLINGKPVFNHHNARVRFLKQEGNKLMEQAYLVNVKESNFSTPQKVRDPLQIVEELYKEKAITTDAKILDAKLGYYIIVVEEESRQVVMRPKWQLVIEEENLTRTIYIDAISQTEKIIEKE</sequence>
<dbReference type="Gene3D" id="2.40.128.690">
    <property type="entry name" value="YycH protein, domain 3-like"/>
    <property type="match status" value="1"/>
</dbReference>
<evidence type="ECO:0000313" key="4">
    <source>
        <dbReference type="Proteomes" id="UP000588186"/>
    </source>
</evidence>
<feature type="domain" description="Regulatory protein YycH-like" evidence="2">
    <location>
        <begin position="27"/>
        <end position="241"/>
    </location>
</feature>
<proteinExistence type="predicted"/>
<dbReference type="Pfam" id="PF09648">
    <property type="entry name" value="YycI"/>
    <property type="match status" value="1"/>
</dbReference>
<keyword evidence="1" id="KW-1133">Transmembrane helix</keyword>
<gene>
    <name evidence="3" type="ORF">JEOPIN946_00468</name>
</gene>
<reference evidence="3 4" key="1">
    <citation type="submission" date="2020-07" db="EMBL/GenBank/DDBJ databases">
        <authorList>
            <person name="Criscuolo A."/>
        </authorList>
    </citation>
    <scope>NUCLEOTIDE SEQUENCE [LARGE SCALE GENOMIC DNA]</scope>
    <source>
        <strain evidence="3">CIP107946</strain>
    </source>
</reference>
<dbReference type="InterPro" id="IPR018604">
    <property type="entry name" value="YycI-like"/>
</dbReference>
<organism evidence="3 4">
    <name type="scientific">Phocicoccus pinnipedialis</name>
    <dbReference type="NCBI Taxonomy" id="110845"/>
    <lineage>
        <taxon>Bacteria</taxon>
        <taxon>Bacillati</taxon>
        <taxon>Bacillota</taxon>
        <taxon>Bacilli</taxon>
        <taxon>Bacillales</taxon>
        <taxon>Salinicoccaceae</taxon>
        <taxon>Phocicoccus</taxon>
    </lineage>
</organism>
<feature type="transmembrane region" description="Helical" evidence="1">
    <location>
        <begin position="9"/>
        <end position="26"/>
    </location>
</feature>